<keyword evidence="1" id="KW-0732">Signal</keyword>
<feature type="chain" id="PRO_5017572534" description="MG2 domain-containing protein" evidence="1">
    <location>
        <begin position="28"/>
        <end position="789"/>
    </location>
</feature>
<feature type="signal peptide" evidence="1">
    <location>
        <begin position="1"/>
        <end position="27"/>
    </location>
</feature>
<evidence type="ECO:0000313" key="2">
    <source>
        <dbReference type="EMBL" id="RED46529.1"/>
    </source>
</evidence>
<sequence>MNIHIRSTLRFDLFFLFLIALSTVSQAQNDSLYSKFNTYSKAPRELAYVHLNKAVYVKGEVIGFNAYILDKNSKQLSSLTTNLYCEISDENNTVLKSKLIKVENGVAAGQFDLDSLFTTGKYIFKAYTNWMRNFDEQNYYAQQIKVIDLDKETKIKTTRITNAINIQLLPEGGHLVSEIENTIGIVAKDSLGFGVAIKGHISDSDNNTITTFKTNAHGIGRFLLTPQKNSSYLAHTIVNNNSQKFPIPLVEPSGINLSLADLGSKVALTFRTNSETHLNIKNNTYTLSIHNGKTLKAIAVSFGESTEITKLIKYDDLSTGINVFTLFDAQNNPLLERLFFMYDGLNLVESGSVITKKSNDSISIKLAIKEIDTSRINKFSISVLPAETKANKQHHNIISYTYLQPYLKGNIENAGYYFSDIDRKKKYELDNLLLTQGWSSYNWHTIFNYPPRTIYDFEIGIQIDANANRKKTGQYIIFPTKHSPSDLVALTKEETKFIRSEFFFFDEETLKIGELSKKGKVETPNLYVQFTPSSIPNLKLKRDLLGLKSRTYMDYSSDAIKPALNKVEALDEVLVKAKMKETKLEKIKGSRPGFVTEFDDNKRKQYVDFAAFVQANGYIVVQWEGELNIFTYRSIDLKKTKPSPVIYLDDMEITDLNYFYNYRLDNVEYVYIDKTGFGMGIKGSGGVIKIYTDPLIGTYKKYGKSFKTYKTPLSFTTNKKFYTPVYNGYHTDFFKEYGVIDWFPNLTTDAHGYLNFNIYNTNAKTVKLYIEGIVNDTQFISEEKEISIN</sequence>
<protein>
    <recommendedName>
        <fullName evidence="4">MG2 domain-containing protein</fullName>
    </recommendedName>
</protein>
<organism evidence="2 3">
    <name type="scientific">Winogradskyella eximia</name>
    <dbReference type="NCBI Taxonomy" id="262006"/>
    <lineage>
        <taxon>Bacteria</taxon>
        <taxon>Pseudomonadati</taxon>
        <taxon>Bacteroidota</taxon>
        <taxon>Flavobacteriia</taxon>
        <taxon>Flavobacteriales</taxon>
        <taxon>Flavobacteriaceae</taxon>
        <taxon>Winogradskyella</taxon>
    </lineage>
</organism>
<evidence type="ECO:0000313" key="3">
    <source>
        <dbReference type="Proteomes" id="UP000256980"/>
    </source>
</evidence>
<dbReference type="AlphaFoldDB" id="A0A3D9HAL9"/>
<dbReference type="EMBL" id="QRDV01000001">
    <property type="protein sequence ID" value="RED46529.1"/>
    <property type="molecule type" value="Genomic_DNA"/>
</dbReference>
<proteinExistence type="predicted"/>
<name>A0A3D9HAL9_9FLAO</name>
<gene>
    <name evidence="2" type="ORF">DFQ10_101300</name>
</gene>
<keyword evidence="3" id="KW-1185">Reference proteome</keyword>
<evidence type="ECO:0000256" key="1">
    <source>
        <dbReference type="SAM" id="SignalP"/>
    </source>
</evidence>
<dbReference type="Gene3D" id="2.60.40.1930">
    <property type="match status" value="1"/>
</dbReference>
<dbReference type="Proteomes" id="UP000256980">
    <property type="component" value="Unassembled WGS sequence"/>
</dbReference>
<dbReference type="RefSeq" id="WP_115815661.1">
    <property type="nucleotide sequence ID" value="NZ_QRDV01000001.1"/>
</dbReference>
<accession>A0A3D9HAL9</accession>
<reference evidence="2 3" key="1">
    <citation type="submission" date="2018-07" db="EMBL/GenBank/DDBJ databases">
        <title>Genomic Encyclopedia of Type Strains, Phase III (KMG-III): the genomes of soil and plant-associated and newly described type strains.</title>
        <authorList>
            <person name="Whitman W."/>
        </authorList>
    </citation>
    <scope>NUCLEOTIDE SEQUENCE [LARGE SCALE GENOMIC DNA]</scope>
    <source>
        <strain evidence="2 3">CECT 7946</strain>
    </source>
</reference>
<evidence type="ECO:0008006" key="4">
    <source>
        <dbReference type="Google" id="ProtNLM"/>
    </source>
</evidence>
<dbReference type="OrthoDB" id="679547at2"/>
<comment type="caution">
    <text evidence="2">The sequence shown here is derived from an EMBL/GenBank/DDBJ whole genome shotgun (WGS) entry which is preliminary data.</text>
</comment>